<reference evidence="4 5" key="1">
    <citation type="submission" date="2024-02" db="EMBL/GenBank/DDBJ databases">
        <title>High-quality chromosome-scale genome assembly of Pensacola bahiagrass (Paspalum notatum Flugge var. saurae).</title>
        <authorList>
            <person name="Vega J.M."/>
            <person name="Podio M."/>
            <person name="Orjuela J."/>
            <person name="Siena L.A."/>
            <person name="Pessino S.C."/>
            <person name="Combes M.C."/>
            <person name="Mariac C."/>
            <person name="Albertini E."/>
            <person name="Pupilli F."/>
            <person name="Ortiz J.P.A."/>
            <person name="Leblanc O."/>
        </authorList>
    </citation>
    <scope>NUCLEOTIDE SEQUENCE [LARGE SCALE GENOMIC DNA]</scope>
    <source>
        <strain evidence="4">R1</strain>
        <tissue evidence="4">Leaf</tissue>
    </source>
</reference>
<dbReference type="GO" id="GO:0005634">
    <property type="term" value="C:nucleus"/>
    <property type="evidence" value="ECO:0007669"/>
    <property type="project" value="UniProtKB-SubCell"/>
</dbReference>
<protein>
    <submittedName>
        <fullName evidence="4">Uncharacterized protein</fullName>
    </submittedName>
</protein>
<dbReference type="SUPFAM" id="SSF140102">
    <property type="entry name" value="ISY1 domain-like"/>
    <property type="match status" value="1"/>
</dbReference>
<sequence>MARMEEKAQWMLNRFIVMKREEKRMAREAQPWCLANECRDLGDAECCRSEIVREIGAKKVPVIQNEGLGEHRLRNLNDEMKVLKRL</sequence>
<dbReference type="PANTHER" id="PTHR13021">
    <property type="entry name" value="PRE-MRNA-SPLICING FACTOR ISY1"/>
    <property type="match status" value="1"/>
</dbReference>
<accession>A0AAQ3WXV8</accession>
<dbReference type="EMBL" id="CP144749">
    <property type="protein sequence ID" value="WVZ77171.1"/>
    <property type="molecule type" value="Genomic_DNA"/>
</dbReference>
<dbReference type="Pfam" id="PF06246">
    <property type="entry name" value="Isy1"/>
    <property type="match status" value="1"/>
</dbReference>
<comment type="subcellular location">
    <subcellularLocation>
        <location evidence="1">Nucleus</location>
    </subcellularLocation>
</comment>
<keyword evidence="5" id="KW-1185">Reference proteome</keyword>
<dbReference type="InterPro" id="IPR009360">
    <property type="entry name" value="Isy1"/>
</dbReference>
<organism evidence="4 5">
    <name type="scientific">Paspalum notatum var. saurae</name>
    <dbReference type="NCBI Taxonomy" id="547442"/>
    <lineage>
        <taxon>Eukaryota</taxon>
        <taxon>Viridiplantae</taxon>
        <taxon>Streptophyta</taxon>
        <taxon>Embryophyta</taxon>
        <taxon>Tracheophyta</taxon>
        <taxon>Spermatophyta</taxon>
        <taxon>Magnoliopsida</taxon>
        <taxon>Liliopsida</taxon>
        <taxon>Poales</taxon>
        <taxon>Poaceae</taxon>
        <taxon>PACMAD clade</taxon>
        <taxon>Panicoideae</taxon>
        <taxon>Andropogonodae</taxon>
        <taxon>Paspaleae</taxon>
        <taxon>Paspalinae</taxon>
        <taxon>Paspalum</taxon>
    </lineage>
</organism>
<dbReference type="GO" id="GO:0000350">
    <property type="term" value="P:generation of catalytic spliceosome for second transesterification step"/>
    <property type="evidence" value="ECO:0007669"/>
    <property type="project" value="InterPro"/>
</dbReference>
<name>A0AAQ3WXV8_PASNO</name>
<dbReference type="Proteomes" id="UP001341281">
    <property type="component" value="Chromosome 05"/>
</dbReference>
<evidence type="ECO:0000256" key="2">
    <source>
        <dbReference type="ARBA" id="ARBA00007002"/>
    </source>
</evidence>
<gene>
    <name evidence="4" type="ORF">U9M48_025066</name>
</gene>
<evidence type="ECO:0000256" key="3">
    <source>
        <dbReference type="ARBA" id="ARBA00023242"/>
    </source>
</evidence>
<dbReference type="InterPro" id="IPR037200">
    <property type="entry name" value="Isy1_sf"/>
</dbReference>
<evidence type="ECO:0000313" key="5">
    <source>
        <dbReference type="Proteomes" id="UP001341281"/>
    </source>
</evidence>
<keyword evidence="3" id="KW-0539">Nucleus</keyword>
<dbReference type="Gene3D" id="1.10.287.660">
    <property type="entry name" value="Helix hairpin bin"/>
    <property type="match status" value="1"/>
</dbReference>
<comment type="similarity">
    <text evidence="2">Belongs to the ISY1 family.</text>
</comment>
<dbReference type="AlphaFoldDB" id="A0AAQ3WXV8"/>
<proteinExistence type="inferred from homology"/>
<evidence type="ECO:0000313" key="4">
    <source>
        <dbReference type="EMBL" id="WVZ77171.1"/>
    </source>
</evidence>
<dbReference type="InterPro" id="IPR029012">
    <property type="entry name" value="Helix_hairpin_bin_sf"/>
</dbReference>
<evidence type="ECO:0000256" key="1">
    <source>
        <dbReference type="ARBA" id="ARBA00004123"/>
    </source>
</evidence>